<dbReference type="SMART" id="SM00327">
    <property type="entry name" value="VWA"/>
    <property type="match status" value="1"/>
</dbReference>
<reference evidence="2" key="1">
    <citation type="submission" date="2022-08" db="UniProtKB">
        <authorList>
            <consortium name="EnsemblMetazoa"/>
        </authorList>
    </citation>
    <scope>IDENTIFICATION</scope>
    <source>
        <strain evidence="2">05x7-T-G4-1.051#20</strain>
    </source>
</reference>
<name>A0A8W8HQ50_MAGGI</name>
<protein>
    <recommendedName>
        <fullName evidence="1">VWFA domain-containing protein</fullName>
    </recommendedName>
</protein>
<dbReference type="PROSITE" id="PS50234">
    <property type="entry name" value="VWFA"/>
    <property type="match status" value="1"/>
</dbReference>
<accession>A0A8W8HQ50</accession>
<dbReference type="Pfam" id="PF00092">
    <property type="entry name" value="VWA"/>
    <property type="match status" value="1"/>
</dbReference>
<evidence type="ECO:0000313" key="3">
    <source>
        <dbReference type="Proteomes" id="UP000005408"/>
    </source>
</evidence>
<dbReference type="SUPFAM" id="SSF49265">
    <property type="entry name" value="Fibronectin type III"/>
    <property type="match status" value="2"/>
</dbReference>
<keyword evidence="3" id="KW-1185">Reference proteome</keyword>
<sequence length="2919" mass="326519">MFPVCTKVDILFLIDDSSSVSYSGFTYAKSVAAKLVDCLTIGPDDVRVGMMTFGSTISTRFTFSQFFDKNQIKSSIIGSSYRGDIRTYTYIPLQNALHLMTSNQADTLDIVIVLTDGKSNNDVVYASQALHSAGVYTFAMGIGAVIDSNNLQTIARNPNTDYHVSTNDYTDLHRKVSKLINGLCTGYSPPEILTCEMEIQDSFGEKVHSPTIGSSHCLNQQHFYGKYQPEFIFTDVMIDGENKGFRPTLAYSDFHFGVATAHVELLKKLKSGTDIAISRHAIKFSSDYQRLFSRLVNLTNSVKFSDSERLCLKYDTEVGGNVMFESKTYHYGRSSAQRTLCYFYDDQAPRHCSDLGTCTYSPLQLSVDITNASTLSVSFTGWSDVDIDGTSSIFASGISHLEITLHEMEYSNGILKMKHNSKIPKTVCHNCSSFVINITHTDDPILYGVVVEVVDVALNPRQARRFVLYDASSQMKIHKHYDLRVTSASAKTNFLWQTDHGSLCYNWTNRYYNNKFVHYNPLSPIDAGVHNHFTVVYEQTTGKFPVTGTANIHGITSFRYTIQKDLIDMVSDQLTPNFPEENICVPVSGVNDGNTITFRISANDIIGHEIKESVVHHIDSSPPEISNAWLIRDGIREIFVHNMKDLSAMKLQFKAFDVHSGLVSVHWSIRNEDDNTVFGNGALGVYSIANCAISKHCYCPSIGECQLMNYTLVMNSLVVNDTHIGEHHRKYVIELEVVNHAALRTTESVTILVDESAPETGVVREGSQGSSDIDYISKPNITISWRGFIDHESGIKFYRLGLSNSCLSLEELWHPNSSNVEYHDTEELSMHVLISSEEKMYSSVIAFNTAMEPSKVGCSDGILVDRTPPIISNVSIKNLRINPSIGCADGSFWYVNEDLIKTKVACNSTCSSNDPLINVLPENPIKSKTTKDVCLLPAFTNEYLYIGNDLLDISWNISDIESQIQEVFIGIGSSQSSISSPDISGYSKTHHNTFYRLRHSGLGGNGIVYVFIKAVNKANKETAVAIGPLIVDETPPLCLKPTTDLTKDSVIVSWSTDDFEDNQQIGNLKTIYYRLVSKGSMVRTDFAKWTNHSLCSNGRYCVTFPLSQIQHIDMGSGRVYQVEFHAYNEAGHFCDILSQDIILPSPFRPTRGMVYDVDVVTSEEDAYVEDIDASFTLDSFCVYLKGIHHLESLIYELGVGLSKASDDIRTCISMPGHPHRALRACLEGYCRSGKVSKTCTFINVIQDPNYYNKRVVYDLDARSEFFSALDAYKYTRNIGNRLKELHTNEINYRAQFFRPGAFIIGLGKTINVWCISKSARVPMRCEEDDSCLELKRETGGLVKFSSKLPMEYNTMYYICVNITSNVSSSQCSNGFIIDRDPPSKGEVYIKTKKNGYITDDSRLDIHWHGFTDDNKFRNLGYPSSIQFYEIAIGTKKETGDLLPFQNVGLLSAISISNTSLVGGTSYYFSVKAHDHAGNFMTGSSKPYIFDKTPPTHGDVYVGYYLNHKSYVKPSRLLVQCIGFLDHESGIEKFEIGVGSTKESADVFPLFDHHYTNTPIEVPAHNILFDGHVYYIIVVVWNYAGLSTSGFSNPFIFDSSPPEKGVVREGHAHNQRDEDYTTDSTVHIHWTEFVDKHSPIDYYRIGLGSGVGLLDIHNFIYIEWTWTLSFIPGKRYFSTVEGCNMAGLCSQTSSNGIVIDSSPPVPGFVSIGAENVKYIPQRSSLALEWGNFADIQSGIVHYEICVGTSKLNCNILRWKNVRLEQTALLLNLALPTNQDLYAVVKATNRVGLSTRQTSHSFRVDDTPPTVTKLPRFISSEDASSIYDSSVVRVEWGFDDKESPIKMTLLSLRLQDGAHSEIDNIVVNSKDMFVRSLSSKEWLKDGDSYYVVVTSCNMAGLCESIKSETVVFDGTPPIHGHVLDEGTWSNANSTIILKWKSYDDPESGINSYFITIGKTHNGMEISRGIVNVVHNGDEKSIQTGVFNISQLIKSGDKIVFSIWARNKASLNGTIRRLTFIAVSNDQNNTGGNLIVERHSCSVSYCTNECTCTILGGKCNHIQNTHECTKSNNSQMSVNSKIALRILGSPSDDWTSSTRCLGVEWHSQNITVLRYEWSIGLNHMPYGYGIFDTTIEQIWHDISLQTGVVYCLPKKRQLLNGRQYVAYLRTWVTENEYILTQSKPIIIDTTRPSIRRGRFIIDSDAECIRDKEFANNKALKTCWKGVFVDEQSGIKEFRMMIGVSPGGHEISGIQSVGLATNFSWNFPDLEPGVKYYSSVEAVNFVGQSTKLTSDGITIDSTPPDSGIVFTTKFFHNERWLKETSAISASWEGFTDFESSIDHYILSVIDADQNVIVQDLNVGFLNKYTITDLLLIHGMSYFINVRAVDMAGHISNISRSEAITVDKTMPEGILCKTFLEHSNVTTKILTNQKQVIKDVFRLNHSTLYKVVIDGELDIDIHDMVIDIDGNLYEVALNEHSSEISFMSKTSTSDIGVYVNSPQNQSLSLRITMLECKVSEISDIEALVVRQISPNFLTIAANVMDKESEIRHVEMYFGTHSRGRQLKTIKATSPFTIHKVFMPISHGTTLHISAMAENNAGFKKYFYSNAIVWDHTPPNLHIKNVSVSYVDENGDTLTLVTVDWKLDENESEVAYCQCAFGNEVASQNLQSWEMSRDLFSCQSRLSIPHGSIVFPSVQCFNRVGLQTVVNRNLPVIVSFDSPRPLSKDVHFVVNSVKVQNSVNVQQISTTLYFHWPVFSDISGISKYSVCIKSDNLVVYDWQSIGRHNYFSADEILLDKTRNYTVLVSGTNVGGRTSDPINGSISVIDIVPVQTGNSCLANETINGNVFVTWTDVFSLTTEMEPYYIVYLGSDVGFSDLLQNFKTSNTEYLLSTKPKQVYAVITAKYATGSESTYRELININNF</sequence>
<dbReference type="PRINTS" id="PR00453">
    <property type="entry name" value="VWFADOMAIN"/>
</dbReference>
<dbReference type="InterPro" id="IPR036465">
    <property type="entry name" value="vWFA_dom_sf"/>
</dbReference>
<proteinExistence type="predicted"/>
<dbReference type="PANTHER" id="PTHR16897:SF2">
    <property type="entry name" value="OS03G0226600 PROTEIN"/>
    <property type="match status" value="1"/>
</dbReference>
<dbReference type="Proteomes" id="UP000005408">
    <property type="component" value="Unassembled WGS sequence"/>
</dbReference>
<dbReference type="SUPFAM" id="SSF53300">
    <property type="entry name" value="vWA-like"/>
    <property type="match status" value="1"/>
</dbReference>
<dbReference type="InterPro" id="IPR002035">
    <property type="entry name" value="VWF_A"/>
</dbReference>
<evidence type="ECO:0000259" key="1">
    <source>
        <dbReference type="PROSITE" id="PS50234"/>
    </source>
</evidence>
<organism evidence="2 3">
    <name type="scientific">Magallana gigas</name>
    <name type="common">Pacific oyster</name>
    <name type="synonym">Crassostrea gigas</name>
    <dbReference type="NCBI Taxonomy" id="29159"/>
    <lineage>
        <taxon>Eukaryota</taxon>
        <taxon>Metazoa</taxon>
        <taxon>Spiralia</taxon>
        <taxon>Lophotrochozoa</taxon>
        <taxon>Mollusca</taxon>
        <taxon>Bivalvia</taxon>
        <taxon>Autobranchia</taxon>
        <taxon>Pteriomorphia</taxon>
        <taxon>Ostreida</taxon>
        <taxon>Ostreoidea</taxon>
        <taxon>Ostreidae</taxon>
        <taxon>Magallana</taxon>
    </lineage>
</organism>
<evidence type="ECO:0000313" key="2">
    <source>
        <dbReference type="EnsemblMetazoa" id="G10494.1:cds"/>
    </source>
</evidence>
<dbReference type="InterPro" id="IPR036116">
    <property type="entry name" value="FN3_sf"/>
</dbReference>
<feature type="domain" description="VWFA" evidence="1">
    <location>
        <begin position="9"/>
        <end position="183"/>
    </location>
</feature>
<dbReference type="CDD" id="cd01450">
    <property type="entry name" value="vWFA_subfamily_ECM"/>
    <property type="match status" value="1"/>
</dbReference>
<dbReference type="EnsemblMetazoa" id="G10494.1">
    <property type="protein sequence ID" value="G10494.1:cds"/>
    <property type="gene ID" value="G10494"/>
</dbReference>
<dbReference type="PANTHER" id="PTHR16897">
    <property type="entry name" value="OS10G0105400 PROTEIN"/>
    <property type="match status" value="1"/>
</dbReference>
<dbReference type="Gene3D" id="3.40.50.410">
    <property type="entry name" value="von Willebrand factor, type A domain"/>
    <property type="match status" value="1"/>
</dbReference>